<feature type="coiled-coil region" evidence="5">
    <location>
        <begin position="87"/>
        <end position="167"/>
    </location>
</feature>
<gene>
    <name evidence="8" type="ORF">ARMOST_07478</name>
</gene>
<organism evidence="8 9">
    <name type="scientific">Armillaria ostoyae</name>
    <name type="common">Armillaria root rot fungus</name>
    <dbReference type="NCBI Taxonomy" id="47428"/>
    <lineage>
        <taxon>Eukaryota</taxon>
        <taxon>Fungi</taxon>
        <taxon>Dikarya</taxon>
        <taxon>Basidiomycota</taxon>
        <taxon>Agaricomycotina</taxon>
        <taxon>Agaricomycetes</taxon>
        <taxon>Agaricomycetidae</taxon>
        <taxon>Agaricales</taxon>
        <taxon>Marasmiineae</taxon>
        <taxon>Physalacriaceae</taxon>
        <taxon>Armillaria</taxon>
    </lineage>
</organism>
<dbReference type="InterPro" id="IPR001841">
    <property type="entry name" value="Znf_RING"/>
</dbReference>
<dbReference type="Pfam" id="PF13639">
    <property type="entry name" value="zf-RING_2"/>
    <property type="match status" value="1"/>
</dbReference>
<keyword evidence="2 4" id="KW-0863">Zinc-finger</keyword>
<dbReference type="EMBL" id="FUEG01000004">
    <property type="protein sequence ID" value="SJL04118.1"/>
    <property type="molecule type" value="Genomic_DNA"/>
</dbReference>
<dbReference type="Gene3D" id="3.30.40.10">
    <property type="entry name" value="Zinc/RING finger domain, C3HC4 (zinc finger)"/>
    <property type="match status" value="1"/>
</dbReference>
<dbReference type="SUPFAM" id="SSF57850">
    <property type="entry name" value="RING/U-box"/>
    <property type="match status" value="1"/>
</dbReference>
<evidence type="ECO:0000313" key="9">
    <source>
        <dbReference type="Proteomes" id="UP000219338"/>
    </source>
</evidence>
<keyword evidence="3" id="KW-0862">Zinc</keyword>
<protein>
    <recommendedName>
        <fullName evidence="7">RING-type domain-containing protein</fullName>
    </recommendedName>
</protein>
<evidence type="ECO:0000256" key="2">
    <source>
        <dbReference type="ARBA" id="ARBA00022771"/>
    </source>
</evidence>
<evidence type="ECO:0000256" key="6">
    <source>
        <dbReference type="SAM" id="MobiDB-lite"/>
    </source>
</evidence>
<sequence length="300" mass="33904">MSDQCTICICDYTEPVSIPCGHVYCMQCLSDYISSSTPDGLTAACPTCRAEFSIVVPELHSLSKQFHRYITPSIRRVFIEPNPSESYEELKQKFEASEARNATLKRENRDLQKSCQKCMADAKVRARGERAAKSEVERLEWQLEMEKTNTKDEITRLRRMLDDERIEAKLGITRVQFPLVPNTTTSIKRARLAIDCSSSDVDEEDPQDHLSRSLPSRVTKRVRLNDNAVPSSSRPGSSTSNRVDLRTMQLPRPNLPRRSQVQAKIDPGPKSLLRNAPKRPLPQSNRGDHSASPVFDSDSD</sequence>
<evidence type="ECO:0000256" key="3">
    <source>
        <dbReference type="ARBA" id="ARBA00022833"/>
    </source>
</evidence>
<dbReference type="PROSITE" id="PS00518">
    <property type="entry name" value="ZF_RING_1"/>
    <property type="match status" value="1"/>
</dbReference>
<name>A0A284R5X4_ARMOS</name>
<evidence type="ECO:0000313" key="8">
    <source>
        <dbReference type="EMBL" id="SJL04118.1"/>
    </source>
</evidence>
<dbReference type="PROSITE" id="PS50089">
    <property type="entry name" value="ZF_RING_2"/>
    <property type="match status" value="1"/>
</dbReference>
<dbReference type="OrthoDB" id="6270329at2759"/>
<proteinExistence type="predicted"/>
<dbReference type="AlphaFoldDB" id="A0A284R5X4"/>
<dbReference type="GO" id="GO:0008270">
    <property type="term" value="F:zinc ion binding"/>
    <property type="evidence" value="ECO:0007669"/>
    <property type="project" value="UniProtKB-KW"/>
</dbReference>
<dbReference type="InterPro" id="IPR013083">
    <property type="entry name" value="Znf_RING/FYVE/PHD"/>
</dbReference>
<evidence type="ECO:0000256" key="4">
    <source>
        <dbReference type="PROSITE-ProRule" id="PRU00175"/>
    </source>
</evidence>
<keyword evidence="1" id="KW-0479">Metal-binding</keyword>
<feature type="region of interest" description="Disordered" evidence="6">
    <location>
        <begin position="198"/>
        <end position="300"/>
    </location>
</feature>
<feature type="domain" description="RING-type" evidence="7">
    <location>
        <begin position="5"/>
        <end position="49"/>
    </location>
</feature>
<reference evidence="9" key="1">
    <citation type="journal article" date="2017" name="Nat. Ecol. Evol.">
        <title>Genome expansion and lineage-specific genetic innovations in the forest pathogenic fungi Armillaria.</title>
        <authorList>
            <person name="Sipos G."/>
            <person name="Prasanna A.N."/>
            <person name="Walter M.C."/>
            <person name="O'Connor E."/>
            <person name="Balint B."/>
            <person name="Krizsan K."/>
            <person name="Kiss B."/>
            <person name="Hess J."/>
            <person name="Varga T."/>
            <person name="Slot J."/>
            <person name="Riley R."/>
            <person name="Boka B."/>
            <person name="Rigling D."/>
            <person name="Barry K."/>
            <person name="Lee J."/>
            <person name="Mihaltcheva S."/>
            <person name="LaButti K."/>
            <person name="Lipzen A."/>
            <person name="Waldron R."/>
            <person name="Moloney N.M."/>
            <person name="Sperisen C."/>
            <person name="Kredics L."/>
            <person name="Vagvoelgyi C."/>
            <person name="Patrignani A."/>
            <person name="Fitzpatrick D."/>
            <person name="Nagy I."/>
            <person name="Doyle S."/>
            <person name="Anderson J.B."/>
            <person name="Grigoriev I.V."/>
            <person name="Gueldener U."/>
            <person name="Muensterkoetter M."/>
            <person name="Nagy L.G."/>
        </authorList>
    </citation>
    <scope>NUCLEOTIDE SEQUENCE [LARGE SCALE GENOMIC DNA]</scope>
    <source>
        <strain evidence="9">C18/9</strain>
    </source>
</reference>
<evidence type="ECO:0000256" key="1">
    <source>
        <dbReference type="ARBA" id="ARBA00022723"/>
    </source>
</evidence>
<keyword evidence="9" id="KW-1185">Reference proteome</keyword>
<evidence type="ECO:0000259" key="7">
    <source>
        <dbReference type="PROSITE" id="PS50089"/>
    </source>
</evidence>
<feature type="compositionally biased region" description="Low complexity" evidence="6">
    <location>
        <begin position="231"/>
        <end position="240"/>
    </location>
</feature>
<evidence type="ECO:0000256" key="5">
    <source>
        <dbReference type="SAM" id="Coils"/>
    </source>
</evidence>
<dbReference type="SMART" id="SM00184">
    <property type="entry name" value="RING"/>
    <property type="match status" value="1"/>
</dbReference>
<dbReference type="InterPro" id="IPR017907">
    <property type="entry name" value="Znf_RING_CS"/>
</dbReference>
<keyword evidence="5" id="KW-0175">Coiled coil</keyword>
<dbReference type="Proteomes" id="UP000219338">
    <property type="component" value="Unassembled WGS sequence"/>
</dbReference>
<accession>A0A284R5X4</accession>
<dbReference type="STRING" id="47428.A0A284R5X4"/>